<reference evidence="2 3" key="1">
    <citation type="submission" date="2015-09" db="EMBL/GenBank/DDBJ databases">
        <title>Draft genome of a European isolate of the apple canker pathogen Neonectria ditissima.</title>
        <authorList>
            <person name="Gomez-Cortecero A."/>
            <person name="Harrison R.J."/>
            <person name="Armitage A.D."/>
        </authorList>
    </citation>
    <scope>NUCLEOTIDE SEQUENCE [LARGE SCALE GENOMIC DNA]</scope>
    <source>
        <strain evidence="2 3">R09/05</strain>
    </source>
</reference>
<feature type="transmembrane region" description="Helical" evidence="1">
    <location>
        <begin position="83"/>
        <end position="103"/>
    </location>
</feature>
<keyword evidence="1" id="KW-0472">Membrane</keyword>
<name>A0A0P7BP30_9HYPO</name>
<keyword evidence="3" id="KW-1185">Reference proteome</keyword>
<dbReference type="OrthoDB" id="3436860at2759"/>
<accession>A0A0P7BP30</accession>
<sequence length="185" mass="20503">MSLFNDRTKLLVHILQGAVAVAILGLSGVRLFLNDGPMARGYSSFGTPLTAEPTKGAKSLLILSYQVLTEHVRRLRRFQSFKANLILNCLEIVFWAAVAYMTIQSNSARCDGITCTLSWVVVSLAVLLSGLSLFATVISFMDIRNARKHGKPRDFSALEDGYDSQSVYSLQKRQPAARVNSQFER</sequence>
<gene>
    <name evidence="2" type="ORF">AK830_g4104</name>
</gene>
<evidence type="ECO:0000313" key="3">
    <source>
        <dbReference type="Proteomes" id="UP000050424"/>
    </source>
</evidence>
<keyword evidence="1" id="KW-1133">Transmembrane helix</keyword>
<dbReference type="AlphaFoldDB" id="A0A0P7BP30"/>
<organism evidence="2 3">
    <name type="scientific">Neonectria ditissima</name>
    <dbReference type="NCBI Taxonomy" id="78410"/>
    <lineage>
        <taxon>Eukaryota</taxon>
        <taxon>Fungi</taxon>
        <taxon>Dikarya</taxon>
        <taxon>Ascomycota</taxon>
        <taxon>Pezizomycotina</taxon>
        <taxon>Sordariomycetes</taxon>
        <taxon>Hypocreomycetidae</taxon>
        <taxon>Hypocreales</taxon>
        <taxon>Nectriaceae</taxon>
        <taxon>Neonectria</taxon>
    </lineage>
</organism>
<protein>
    <recommendedName>
        <fullName evidence="4">MARVEL domain-containing protein</fullName>
    </recommendedName>
</protein>
<feature type="transmembrane region" description="Helical" evidence="1">
    <location>
        <begin position="12"/>
        <end position="33"/>
    </location>
</feature>
<evidence type="ECO:0000313" key="2">
    <source>
        <dbReference type="EMBL" id="KPM42448.1"/>
    </source>
</evidence>
<dbReference type="STRING" id="78410.A0A0P7BP30"/>
<proteinExistence type="predicted"/>
<dbReference type="Proteomes" id="UP000050424">
    <property type="component" value="Unassembled WGS sequence"/>
</dbReference>
<feature type="transmembrane region" description="Helical" evidence="1">
    <location>
        <begin position="118"/>
        <end position="141"/>
    </location>
</feature>
<comment type="caution">
    <text evidence="2">The sequence shown here is derived from an EMBL/GenBank/DDBJ whole genome shotgun (WGS) entry which is preliminary data.</text>
</comment>
<evidence type="ECO:0008006" key="4">
    <source>
        <dbReference type="Google" id="ProtNLM"/>
    </source>
</evidence>
<keyword evidence="1" id="KW-0812">Transmembrane</keyword>
<evidence type="ECO:0000256" key="1">
    <source>
        <dbReference type="SAM" id="Phobius"/>
    </source>
</evidence>
<dbReference type="EMBL" id="LKCW01000048">
    <property type="protein sequence ID" value="KPM42448.1"/>
    <property type="molecule type" value="Genomic_DNA"/>
</dbReference>